<dbReference type="Pfam" id="PF01895">
    <property type="entry name" value="PhoU"/>
    <property type="match status" value="2"/>
</dbReference>
<evidence type="ECO:0000313" key="10">
    <source>
        <dbReference type="Proteomes" id="UP000182015"/>
    </source>
</evidence>
<evidence type="ECO:0000256" key="6">
    <source>
        <dbReference type="ARBA" id="ARBA00022592"/>
    </source>
</evidence>
<comment type="subcellular location">
    <subcellularLocation>
        <location evidence="1 7">Cytoplasm</location>
    </subcellularLocation>
</comment>
<accession>A0A1L8MQ07</accession>
<dbReference type="OrthoDB" id="9814256at2"/>
<keyword evidence="6 7" id="KW-0592">Phosphate transport</keyword>
<dbReference type="SUPFAM" id="SSF109755">
    <property type="entry name" value="PhoU-like"/>
    <property type="match status" value="1"/>
</dbReference>
<name>A0A1L8MQ07_9STRE</name>
<feature type="domain" description="PhoU" evidence="8">
    <location>
        <begin position="17"/>
        <end position="103"/>
    </location>
</feature>
<dbReference type="AlphaFoldDB" id="A0A1L8MQ07"/>
<protein>
    <recommendedName>
        <fullName evidence="7">Phosphate-specific transport system accessory protein PhoU</fullName>
    </recommendedName>
</protein>
<evidence type="ECO:0000256" key="5">
    <source>
        <dbReference type="ARBA" id="ARBA00022490"/>
    </source>
</evidence>
<keyword evidence="10" id="KW-1185">Reference proteome</keyword>
<dbReference type="Proteomes" id="UP000182015">
    <property type="component" value="Unassembled WGS sequence"/>
</dbReference>
<reference evidence="10" key="1">
    <citation type="submission" date="2016-06" db="EMBL/GenBank/DDBJ databases">
        <authorList>
            <person name="de Vries S.P.W."/>
            <person name="Hadjirin N.F."/>
            <person name="Lay E.M."/>
            <person name="Zadoks R.N."/>
            <person name="Peacock S.J."/>
            <person name="Parkhill J."/>
            <person name="Grant A.J."/>
            <person name="Mcdougall S."/>
            <person name="Holmes M.A."/>
        </authorList>
    </citation>
    <scope>NUCLEOTIDE SEQUENCE [LARGE SCALE GENOMIC DNA]</scope>
    <source>
        <strain evidence="10">NZ1587</strain>
    </source>
</reference>
<dbReference type="FunFam" id="1.20.58.220:FF:000004">
    <property type="entry name" value="Phosphate-specific transport system accessory protein PhoU"/>
    <property type="match status" value="1"/>
</dbReference>
<dbReference type="EMBL" id="LZDD01000001">
    <property type="protein sequence ID" value="OJF72765.1"/>
    <property type="molecule type" value="Genomic_DNA"/>
</dbReference>
<dbReference type="PANTHER" id="PTHR42930:SF3">
    <property type="entry name" value="PHOSPHATE-SPECIFIC TRANSPORT SYSTEM ACCESSORY PROTEIN PHOU"/>
    <property type="match status" value="1"/>
</dbReference>
<dbReference type="Gene3D" id="1.20.58.220">
    <property type="entry name" value="Phosphate transport system protein phou homolog 2, domain 2"/>
    <property type="match status" value="1"/>
</dbReference>
<comment type="caution">
    <text evidence="9">The sequence shown here is derived from an EMBL/GenBank/DDBJ whole genome shotgun (WGS) entry which is preliminary data.</text>
</comment>
<dbReference type="GO" id="GO:0005737">
    <property type="term" value="C:cytoplasm"/>
    <property type="evidence" value="ECO:0007669"/>
    <property type="project" value="UniProtKB-SubCell"/>
</dbReference>
<evidence type="ECO:0000256" key="1">
    <source>
        <dbReference type="ARBA" id="ARBA00004496"/>
    </source>
</evidence>
<dbReference type="InterPro" id="IPR028366">
    <property type="entry name" value="PhoU"/>
</dbReference>
<sequence length="217" mass="24540">MRDQFELELQELEQRFLEMGNAVLESASKALLALAAKDVAMAELIIKEDKLINQSQLEIELACARLLALQQPQVTDLRFVLTIMSACSDLERMGDHMAGIAKAILHLKEVDTLEAIEERIHEAGQKALKMMADLLAAFPRHNADKAITIANQDEAIDELYYTISKEILTVMKEQETSIRNGAQYLYMIGHVERFADYISNICERLVYLQTGELVELN</sequence>
<dbReference type="InterPro" id="IPR026022">
    <property type="entry name" value="PhoU_dom"/>
</dbReference>
<organism evidence="9 10">
    <name type="scientific">Streptococcus bovimastitidis</name>
    <dbReference type="NCBI Taxonomy" id="1856638"/>
    <lineage>
        <taxon>Bacteria</taxon>
        <taxon>Bacillati</taxon>
        <taxon>Bacillota</taxon>
        <taxon>Bacilli</taxon>
        <taxon>Lactobacillales</taxon>
        <taxon>Streptococcaceae</taxon>
        <taxon>Streptococcus</taxon>
    </lineage>
</organism>
<dbReference type="NCBIfam" id="TIGR02135">
    <property type="entry name" value="phoU_full"/>
    <property type="match status" value="1"/>
</dbReference>
<proteinExistence type="inferred from homology"/>
<evidence type="ECO:0000313" key="9">
    <source>
        <dbReference type="EMBL" id="OJF72765.1"/>
    </source>
</evidence>
<evidence type="ECO:0000256" key="2">
    <source>
        <dbReference type="ARBA" id="ARBA00008107"/>
    </source>
</evidence>
<dbReference type="PIRSF" id="PIRSF003107">
    <property type="entry name" value="PhoU"/>
    <property type="match status" value="1"/>
</dbReference>
<dbReference type="STRING" id="1856638.A9Q68_04260"/>
<comment type="function">
    <text evidence="7">Plays a role in the regulation of phosphate uptake.</text>
</comment>
<evidence type="ECO:0000259" key="8">
    <source>
        <dbReference type="Pfam" id="PF01895"/>
    </source>
</evidence>
<keyword evidence="4 7" id="KW-0813">Transport</keyword>
<comment type="subunit">
    <text evidence="3 7">Homodimer.</text>
</comment>
<evidence type="ECO:0000256" key="4">
    <source>
        <dbReference type="ARBA" id="ARBA00022448"/>
    </source>
</evidence>
<evidence type="ECO:0000256" key="7">
    <source>
        <dbReference type="PIRNR" id="PIRNR003107"/>
    </source>
</evidence>
<feature type="domain" description="PhoU" evidence="8">
    <location>
        <begin position="120"/>
        <end position="204"/>
    </location>
</feature>
<dbReference type="GO" id="GO:0045936">
    <property type="term" value="P:negative regulation of phosphate metabolic process"/>
    <property type="evidence" value="ECO:0007669"/>
    <property type="project" value="InterPro"/>
</dbReference>
<dbReference type="GO" id="GO:0006817">
    <property type="term" value="P:phosphate ion transport"/>
    <property type="evidence" value="ECO:0007669"/>
    <property type="project" value="UniProtKB-KW"/>
</dbReference>
<keyword evidence="5 7" id="KW-0963">Cytoplasm</keyword>
<dbReference type="RefSeq" id="WP_071793448.1">
    <property type="nucleotide sequence ID" value="NZ_LZDD01000001.1"/>
</dbReference>
<dbReference type="InterPro" id="IPR038078">
    <property type="entry name" value="PhoU-like_sf"/>
</dbReference>
<dbReference type="GO" id="GO:0030643">
    <property type="term" value="P:intracellular phosphate ion homeostasis"/>
    <property type="evidence" value="ECO:0007669"/>
    <property type="project" value="InterPro"/>
</dbReference>
<dbReference type="PANTHER" id="PTHR42930">
    <property type="entry name" value="PHOSPHATE-SPECIFIC TRANSPORT SYSTEM ACCESSORY PROTEIN PHOU"/>
    <property type="match status" value="1"/>
</dbReference>
<gene>
    <name evidence="9" type="ORF">A9Q68_04260</name>
</gene>
<comment type="similarity">
    <text evidence="2 7">Belongs to the PhoU family.</text>
</comment>
<evidence type="ECO:0000256" key="3">
    <source>
        <dbReference type="ARBA" id="ARBA00011738"/>
    </source>
</evidence>